<comment type="caution">
    <text evidence="3">The sequence shown here is derived from an EMBL/GenBank/DDBJ whole genome shotgun (WGS) entry which is preliminary data.</text>
</comment>
<name>A0AAD3XHH3_NEPGR</name>
<keyword evidence="4" id="KW-1185">Reference proteome</keyword>
<proteinExistence type="predicted"/>
<feature type="transmembrane region" description="Helical" evidence="2">
    <location>
        <begin position="62"/>
        <end position="89"/>
    </location>
</feature>
<keyword evidence="2" id="KW-0812">Transmembrane</keyword>
<evidence type="ECO:0000256" key="2">
    <source>
        <dbReference type="SAM" id="Phobius"/>
    </source>
</evidence>
<keyword evidence="2" id="KW-1133">Transmembrane helix</keyword>
<gene>
    <name evidence="3" type="ORF">Nepgr_006505</name>
</gene>
<evidence type="ECO:0000256" key="1">
    <source>
        <dbReference type="SAM" id="MobiDB-lite"/>
    </source>
</evidence>
<protein>
    <submittedName>
        <fullName evidence="3">Uncharacterized protein</fullName>
    </submittedName>
</protein>
<evidence type="ECO:0000313" key="4">
    <source>
        <dbReference type="Proteomes" id="UP001279734"/>
    </source>
</evidence>
<accession>A0AAD3XHH3</accession>
<feature type="region of interest" description="Disordered" evidence="1">
    <location>
        <begin position="18"/>
        <end position="47"/>
    </location>
</feature>
<keyword evidence="2" id="KW-0472">Membrane</keyword>
<dbReference type="Proteomes" id="UP001279734">
    <property type="component" value="Unassembled WGS sequence"/>
</dbReference>
<dbReference type="AlphaFoldDB" id="A0AAD3XHH3"/>
<evidence type="ECO:0000313" key="3">
    <source>
        <dbReference type="EMBL" id="GMH04665.1"/>
    </source>
</evidence>
<dbReference type="EMBL" id="BSYO01000005">
    <property type="protein sequence ID" value="GMH04665.1"/>
    <property type="molecule type" value="Genomic_DNA"/>
</dbReference>
<sequence length="94" mass="9954">MGKTRYSPLCGARIERKKGKTSITISPPSSPPPSAATATFPNGTAYPEPPHPVSNALPSLSFLLQLVFTLLALASVGNFAVLLTVYFGLRILIL</sequence>
<reference evidence="3" key="1">
    <citation type="submission" date="2023-05" db="EMBL/GenBank/DDBJ databases">
        <title>Nepenthes gracilis genome sequencing.</title>
        <authorList>
            <person name="Fukushima K."/>
        </authorList>
    </citation>
    <scope>NUCLEOTIDE SEQUENCE</scope>
    <source>
        <strain evidence="3">SING2019-196</strain>
    </source>
</reference>
<organism evidence="3 4">
    <name type="scientific">Nepenthes gracilis</name>
    <name type="common">Slender pitcher plant</name>
    <dbReference type="NCBI Taxonomy" id="150966"/>
    <lineage>
        <taxon>Eukaryota</taxon>
        <taxon>Viridiplantae</taxon>
        <taxon>Streptophyta</taxon>
        <taxon>Embryophyta</taxon>
        <taxon>Tracheophyta</taxon>
        <taxon>Spermatophyta</taxon>
        <taxon>Magnoliopsida</taxon>
        <taxon>eudicotyledons</taxon>
        <taxon>Gunneridae</taxon>
        <taxon>Pentapetalae</taxon>
        <taxon>Caryophyllales</taxon>
        <taxon>Nepenthaceae</taxon>
        <taxon>Nepenthes</taxon>
    </lineage>
</organism>